<dbReference type="EMBL" id="DWYA01000021">
    <property type="protein sequence ID" value="HJB39136.1"/>
    <property type="molecule type" value="Genomic_DNA"/>
</dbReference>
<dbReference type="Gene3D" id="1.10.10.1190">
    <property type="entry name" value="Antirestriction protein ArdA, domain 3"/>
    <property type="match status" value="1"/>
</dbReference>
<name>A0A9D2M1V6_9FIRM</name>
<comment type="caution">
    <text evidence="1">The sequence shown here is derived from an EMBL/GenBank/DDBJ whole genome shotgun (WGS) entry which is preliminary data.</text>
</comment>
<dbReference type="InterPro" id="IPR041895">
    <property type="entry name" value="ArdA_dom1"/>
</dbReference>
<feature type="non-terminal residue" evidence="1">
    <location>
        <position position="169"/>
    </location>
</feature>
<evidence type="ECO:0000313" key="1">
    <source>
        <dbReference type="EMBL" id="HJB39136.1"/>
    </source>
</evidence>
<dbReference type="InterPro" id="IPR041893">
    <property type="entry name" value="ArdA_dom3"/>
</dbReference>
<reference evidence="1" key="2">
    <citation type="submission" date="2021-04" db="EMBL/GenBank/DDBJ databases">
        <authorList>
            <person name="Gilroy R."/>
        </authorList>
    </citation>
    <scope>NUCLEOTIDE SEQUENCE</scope>
    <source>
        <strain evidence="1">ChiBcec8-14828</strain>
    </source>
</reference>
<dbReference type="AlphaFoldDB" id="A0A9D2M1V6"/>
<proteinExistence type="predicted"/>
<organism evidence="1 2">
    <name type="scientific">Candidatus Ruthenibacterium avium</name>
    <dbReference type="NCBI Taxonomy" id="2838751"/>
    <lineage>
        <taxon>Bacteria</taxon>
        <taxon>Bacillati</taxon>
        <taxon>Bacillota</taxon>
        <taxon>Clostridia</taxon>
        <taxon>Eubacteriales</taxon>
        <taxon>Oscillospiraceae</taxon>
        <taxon>Ruthenibacterium</taxon>
    </lineage>
</organism>
<dbReference type="Proteomes" id="UP000824209">
    <property type="component" value="Unassembled WGS sequence"/>
</dbReference>
<reference evidence="1" key="1">
    <citation type="journal article" date="2021" name="PeerJ">
        <title>Extensive microbial diversity within the chicken gut microbiome revealed by metagenomics and culture.</title>
        <authorList>
            <person name="Gilroy R."/>
            <person name="Ravi A."/>
            <person name="Getino M."/>
            <person name="Pursley I."/>
            <person name="Horton D.L."/>
            <person name="Alikhan N.F."/>
            <person name="Baker D."/>
            <person name="Gharbi K."/>
            <person name="Hall N."/>
            <person name="Watson M."/>
            <person name="Adriaenssens E.M."/>
            <person name="Foster-Nyarko E."/>
            <person name="Jarju S."/>
            <person name="Secka A."/>
            <person name="Antonio M."/>
            <person name="Oren A."/>
            <person name="Chaudhuri R.R."/>
            <person name="La Ragione R."/>
            <person name="Hildebrand F."/>
            <person name="Pallen M.J."/>
        </authorList>
    </citation>
    <scope>NUCLEOTIDE SEQUENCE</scope>
    <source>
        <strain evidence="1">ChiBcec8-14828</strain>
    </source>
</reference>
<dbReference type="Gene3D" id="3.10.20.480">
    <property type="entry name" value="Antirestriction protein ArdA, domain 1"/>
    <property type="match status" value="1"/>
</dbReference>
<dbReference type="Pfam" id="PF07275">
    <property type="entry name" value="ArdA"/>
    <property type="match status" value="1"/>
</dbReference>
<dbReference type="InterPro" id="IPR009899">
    <property type="entry name" value="ArdA"/>
</dbReference>
<evidence type="ECO:0000313" key="2">
    <source>
        <dbReference type="Proteomes" id="UP000824209"/>
    </source>
</evidence>
<protein>
    <submittedName>
        <fullName evidence="1">Antirestriction protein ArdA</fullName>
    </submittedName>
</protein>
<sequence>MYENIISAYVTNLGKYNEGELVGQWLRFPATQEKIRNVLREIGIDGVQYEEIFITDYESDICGLTDCFGEYESLYALNLLAEKIAESSCAFEVLEALLELGECTGSIEELIALIDHTDCFLMYTEVENDYDLGYYYIHEMGLLEDIKESTLSRYIDYEAYGRDVRIEEG</sequence>
<accession>A0A9D2M1V6</accession>
<gene>
    <name evidence="1" type="ORF">H9943_01915</name>
</gene>